<evidence type="ECO:0000313" key="10">
    <source>
        <dbReference type="Proteomes" id="UP000245624"/>
    </source>
</evidence>
<keyword evidence="3" id="KW-0805">Transcription regulation</keyword>
<reference evidence="9 10" key="1">
    <citation type="submission" date="2018-05" db="EMBL/GenBank/DDBJ databases">
        <title>Genomic analysis of Gracilibacillus dipsosauri DD1 reveals novel features of a salt-tolerant amylase.</title>
        <authorList>
            <person name="Deutch C.E."/>
            <person name="Yang S."/>
        </authorList>
    </citation>
    <scope>NUCLEOTIDE SEQUENCE [LARGE SCALE GENOMIC DNA]</scope>
    <source>
        <strain evidence="9 10">DD1</strain>
    </source>
</reference>
<dbReference type="CDD" id="cd05568">
    <property type="entry name" value="PTS_IIB_bgl_like"/>
    <property type="match status" value="1"/>
</dbReference>
<dbReference type="GO" id="GO:0008982">
    <property type="term" value="F:protein-N(PI)-phosphohistidine-sugar phosphotransferase activity"/>
    <property type="evidence" value="ECO:0007669"/>
    <property type="project" value="InterPro"/>
</dbReference>
<dbReference type="InterPro" id="IPR011608">
    <property type="entry name" value="PRD"/>
</dbReference>
<dbReference type="PANTHER" id="PTHR30185">
    <property type="entry name" value="CRYPTIC BETA-GLUCOSIDE BGL OPERON ANTITERMINATOR"/>
    <property type="match status" value="1"/>
</dbReference>
<dbReference type="AlphaFoldDB" id="A0A317KTZ1"/>
<dbReference type="InterPro" id="IPR036095">
    <property type="entry name" value="PTS_EIIB-like_sf"/>
</dbReference>
<evidence type="ECO:0000256" key="5">
    <source>
        <dbReference type="ARBA" id="ARBA00023163"/>
    </source>
</evidence>
<dbReference type="InterPro" id="IPR013011">
    <property type="entry name" value="PTS_EIIB_2"/>
</dbReference>
<dbReference type="Gene3D" id="3.40.930.10">
    <property type="entry name" value="Mannitol-specific EII, Chain A"/>
    <property type="match status" value="1"/>
</dbReference>
<comment type="caution">
    <text evidence="9">The sequence shown here is derived from an EMBL/GenBank/DDBJ whole genome shotgun (WGS) entry which is preliminary data.</text>
</comment>
<dbReference type="InterPro" id="IPR007737">
    <property type="entry name" value="Mga_HTH"/>
</dbReference>
<dbReference type="Pfam" id="PF00359">
    <property type="entry name" value="PTS_EIIA_2"/>
    <property type="match status" value="1"/>
</dbReference>
<dbReference type="Pfam" id="PF08279">
    <property type="entry name" value="HTH_11"/>
    <property type="match status" value="1"/>
</dbReference>
<dbReference type="CDD" id="cd00211">
    <property type="entry name" value="PTS_IIA_fru"/>
    <property type="match status" value="1"/>
</dbReference>
<keyword evidence="5" id="KW-0804">Transcription</keyword>
<proteinExistence type="predicted"/>
<evidence type="ECO:0000256" key="3">
    <source>
        <dbReference type="ARBA" id="ARBA00023015"/>
    </source>
</evidence>
<feature type="domain" description="PTS EIIB type-2" evidence="7">
    <location>
        <begin position="406"/>
        <end position="497"/>
    </location>
</feature>
<dbReference type="InterPro" id="IPR002178">
    <property type="entry name" value="PTS_EIIA_type-2_dom"/>
</dbReference>
<dbReference type="Pfam" id="PF05043">
    <property type="entry name" value="Mga"/>
    <property type="match status" value="1"/>
</dbReference>
<dbReference type="PROSITE" id="PS51094">
    <property type="entry name" value="PTS_EIIA_TYPE_2"/>
    <property type="match status" value="1"/>
</dbReference>
<name>A0A317KTZ1_9BACI</name>
<dbReference type="Gene3D" id="1.10.1790.10">
    <property type="entry name" value="PRD domain"/>
    <property type="match status" value="2"/>
</dbReference>
<dbReference type="EMBL" id="QGTD01000021">
    <property type="protein sequence ID" value="PWU66624.1"/>
    <property type="molecule type" value="Genomic_DNA"/>
</dbReference>
<dbReference type="Gene3D" id="3.40.50.2300">
    <property type="match status" value="1"/>
</dbReference>
<dbReference type="InterPro" id="IPR013196">
    <property type="entry name" value="HTH_11"/>
</dbReference>
<dbReference type="RefSeq" id="WP_109985752.1">
    <property type="nucleotide sequence ID" value="NZ_JAJUIE010000027.1"/>
</dbReference>
<feature type="domain" description="PRD" evidence="8">
    <location>
        <begin position="184"/>
        <end position="289"/>
    </location>
</feature>
<dbReference type="OrthoDB" id="3710983at2"/>
<dbReference type="PROSITE" id="PS51099">
    <property type="entry name" value="PTS_EIIB_TYPE_2"/>
    <property type="match status" value="1"/>
</dbReference>
<evidence type="ECO:0000259" key="7">
    <source>
        <dbReference type="PROSITE" id="PS51099"/>
    </source>
</evidence>
<gene>
    <name evidence="9" type="ORF">DLJ74_19595</name>
</gene>
<evidence type="ECO:0000256" key="2">
    <source>
        <dbReference type="ARBA" id="ARBA00022737"/>
    </source>
</evidence>
<keyword evidence="2" id="KW-0677">Repeat</keyword>
<feature type="domain" description="PRD" evidence="8">
    <location>
        <begin position="295"/>
        <end position="402"/>
    </location>
</feature>
<sequence>MLNSRLKTILRELMAGEGPISGTYLANMNQVTSRTTREDIKKLSELLNENGATIETIMGKGYQLMIQDDNQYREFLKTMFAEESNSEKLPRSPEERIAYIIRRLLLSEDYLKLEDIADEIYISKSTIQNDIKEVRKILLKYDITLESRPNYGLKVTGDELKLRFCMSEYIFDRNEPVTEVYLDSVSQKDSDKVAEIILKEIKSHHITLSDIAMNNLVIHILIAYKRIKTGNHVTLYKQDMQEIIEQAEYNVAKEIVQKVEETFDVTFPEVEVAYIAIHLLGTKLLTQSSDVVEQVMDQSIIDLVKKALDRVEEKLQLGISEDKELIMALRLHLKPAINRFKFGMNIRNPMLEDIKNNYPLAFEAGIIASMAIEEESSTKIDENEVGYLALHIGAAIERRKLVSGPKRCIIVCASGLGTSQLIYYKLKSHFGQYLDIVGSTEYYQLHQYNLQEIDFIVSSIPIPKKLPIPVIEVNAILSNQDLGKVETLVLEEKHEMTRFLGKDFTFLRKQLHTKEQVLEYVAEKLGDIGLIDDDFLEAIYEREDVAPTAFGNLVAIPHPITPKTNETFLSICTLDKPIMWAEKPVQFICFLCVKKNSQEDLQAMYKVLGKVIESRRLVQQLIKASEFEDVVKVFHDID</sequence>
<evidence type="ECO:0000256" key="1">
    <source>
        <dbReference type="ARBA" id="ARBA00022679"/>
    </source>
</evidence>
<dbReference type="SUPFAM" id="SSF63520">
    <property type="entry name" value="PTS-regulatory domain, PRD"/>
    <property type="match status" value="2"/>
</dbReference>
<accession>A0A317KTZ1</accession>
<dbReference type="GO" id="GO:0009401">
    <property type="term" value="P:phosphoenolpyruvate-dependent sugar phosphotransferase system"/>
    <property type="evidence" value="ECO:0007669"/>
    <property type="project" value="InterPro"/>
</dbReference>
<dbReference type="GO" id="GO:0006355">
    <property type="term" value="P:regulation of DNA-templated transcription"/>
    <property type="evidence" value="ECO:0007669"/>
    <property type="project" value="InterPro"/>
</dbReference>
<dbReference type="InterPro" id="IPR016152">
    <property type="entry name" value="PTrfase/Anion_transptr"/>
</dbReference>
<evidence type="ECO:0000313" key="9">
    <source>
        <dbReference type="EMBL" id="PWU66624.1"/>
    </source>
</evidence>
<evidence type="ECO:0000259" key="8">
    <source>
        <dbReference type="PROSITE" id="PS51372"/>
    </source>
</evidence>
<protein>
    <submittedName>
        <fullName evidence="9">PTS fructose transporter subunit IIA</fullName>
    </submittedName>
</protein>
<feature type="domain" description="PTS EIIA type-2" evidence="6">
    <location>
        <begin position="498"/>
        <end position="637"/>
    </location>
</feature>
<dbReference type="SUPFAM" id="SSF52794">
    <property type="entry name" value="PTS system IIB component-like"/>
    <property type="match status" value="1"/>
</dbReference>
<dbReference type="PROSITE" id="PS51372">
    <property type="entry name" value="PRD_2"/>
    <property type="match status" value="2"/>
</dbReference>
<dbReference type="InterPro" id="IPR036388">
    <property type="entry name" value="WH-like_DNA-bd_sf"/>
</dbReference>
<dbReference type="Gene3D" id="1.10.10.10">
    <property type="entry name" value="Winged helix-like DNA-binding domain superfamily/Winged helix DNA-binding domain"/>
    <property type="match status" value="2"/>
</dbReference>
<keyword evidence="4" id="KW-0010">Activator</keyword>
<dbReference type="PANTHER" id="PTHR30185:SF13">
    <property type="entry name" value="LICABCH OPERON REGULATOR-RELATED"/>
    <property type="match status" value="1"/>
</dbReference>
<dbReference type="Pfam" id="PF00874">
    <property type="entry name" value="PRD"/>
    <property type="match status" value="2"/>
</dbReference>
<dbReference type="InterPro" id="IPR050661">
    <property type="entry name" value="BglG_antiterminators"/>
</dbReference>
<evidence type="ECO:0000259" key="6">
    <source>
        <dbReference type="PROSITE" id="PS51094"/>
    </source>
</evidence>
<keyword evidence="1" id="KW-0808">Transferase</keyword>
<dbReference type="Proteomes" id="UP000245624">
    <property type="component" value="Unassembled WGS sequence"/>
</dbReference>
<dbReference type="InterPro" id="IPR036634">
    <property type="entry name" value="PRD_sf"/>
</dbReference>
<dbReference type="SUPFAM" id="SSF55804">
    <property type="entry name" value="Phoshotransferase/anion transport protein"/>
    <property type="match status" value="1"/>
</dbReference>
<evidence type="ECO:0000256" key="4">
    <source>
        <dbReference type="ARBA" id="ARBA00023159"/>
    </source>
</evidence>
<organism evidence="9 10">
    <name type="scientific">Gracilibacillus dipsosauri</name>
    <dbReference type="NCBI Taxonomy" id="178340"/>
    <lineage>
        <taxon>Bacteria</taxon>
        <taxon>Bacillati</taxon>
        <taxon>Bacillota</taxon>
        <taxon>Bacilli</taxon>
        <taxon>Bacillales</taxon>
        <taxon>Bacillaceae</taxon>
        <taxon>Gracilibacillus</taxon>
    </lineage>
</organism>
<keyword evidence="10" id="KW-1185">Reference proteome</keyword>